<accession>A0A645EDX3</accession>
<reference evidence="1" key="1">
    <citation type="submission" date="2019-08" db="EMBL/GenBank/DDBJ databases">
        <authorList>
            <person name="Kucharzyk K."/>
            <person name="Murdoch R.W."/>
            <person name="Higgins S."/>
            <person name="Loffler F."/>
        </authorList>
    </citation>
    <scope>NUCLEOTIDE SEQUENCE</scope>
</reference>
<protein>
    <submittedName>
        <fullName evidence="1">Uncharacterized protein</fullName>
    </submittedName>
</protein>
<proteinExistence type="predicted"/>
<gene>
    <name evidence="1" type="ORF">SDC9_147449</name>
</gene>
<dbReference type="AlphaFoldDB" id="A0A645EDX3"/>
<comment type="caution">
    <text evidence="1">The sequence shown here is derived from an EMBL/GenBank/DDBJ whole genome shotgun (WGS) entry which is preliminary data.</text>
</comment>
<organism evidence="1">
    <name type="scientific">bioreactor metagenome</name>
    <dbReference type="NCBI Taxonomy" id="1076179"/>
    <lineage>
        <taxon>unclassified sequences</taxon>
        <taxon>metagenomes</taxon>
        <taxon>ecological metagenomes</taxon>
    </lineage>
</organism>
<sequence>MLSGNAYLPEAQDHARKLIEQELTSDSNNRTMLKLMYK</sequence>
<evidence type="ECO:0000313" key="1">
    <source>
        <dbReference type="EMBL" id="MPN00255.1"/>
    </source>
</evidence>
<dbReference type="EMBL" id="VSSQ01046288">
    <property type="protein sequence ID" value="MPN00255.1"/>
    <property type="molecule type" value="Genomic_DNA"/>
</dbReference>
<name>A0A645EDX3_9ZZZZ</name>